<proteinExistence type="predicted"/>
<dbReference type="EMBL" id="FXAK01000009">
    <property type="protein sequence ID" value="SMF89671.1"/>
    <property type="molecule type" value="Genomic_DNA"/>
</dbReference>
<evidence type="ECO:0000313" key="2">
    <source>
        <dbReference type="Proteomes" id="UP000192936"/>
    </source>
</evidence>
<sequence length="55" mass="5980">MGTAIRPASTTPASWDAFSDADAFVEEHLLAFVQIAFVSILSRRLRRIDTQAASA</sequence>
<gene>
    <name evidence="1" type="ORF">SAMN02982917_6823</name>
</gene>
<dbReference type="RefSeq" id="WP_167393430.1">
    <property type="nucleotide sequence ID" value="NZ_FXAK01000009.1"/>
</dbReference>
<organism evidence="1 2">
    <name type="scientific">Azospirillum oryzae</name>
    <dbReference type="NCBI Taxonomy" id="286727"/>
    <lineage>
        <taxon>Bacteria</taxon>
        <taxon>Pseudomonadati</taxon>
        <taxon>Pseudomonadota</taxon>
        <taxon>Alphaproteobacteria</taxon>
        <taxon>Rhodospirillales</taxon>
        <taxon>Azospirillaceae</taxon>
        <taxon>Azospirillum</taxon>
    </lineage>
</organism>
<accession>A0A1X7HN14</accession>
<dbReference type="Proteomes" id="UP000192936">
    <property type="component" value="Unassembled WGS sequence"/>
</dbReference>
<name>A0A1X7HN14_9PROT</name>
<dbReference type="AlphaFoldDB" id="A0A1X7HN14"/>
<reference evidence="1 2" key="1">
    <citation type="submission" date="2017-04" db="EMBL/GenBank/DDBJ databases">
        <authorList>
            <person name="Afonso C.L."/>
            <person name="Miller P.J."/>
            <person name="Scott M.A."/>
            <person name="Spackman E."/>
            <person name="Goraichik I."/>
            <person name="Dimitrov K.M."/>
            <person name="Suarez D.L."/>
            <person name="Swayne D.E."/>
        </authorList>
    </citation>
    <scope>NUCLEOTIDE SEQUENCE [LARGE SCALE GENOMIC DNA]</scope>
    <source>
        <strain evidence="1 2">A2P</strain>
    </source>
</reference>
<protein>
    <submittedName>
        <fullName evidence="1">Uncharacterized protein</fullName>
    </submittedName>
</protein>
<evidence type="ECO:0000313" key="1">
    <source>
        <dbReference type="EMBL" id="SMF89671.1"/>
    </source>
</evidence>